<dbReference type="GO" id="GO:0005739">
    <property type="term" value="C:mitochondrion"/>
    <property type="evidence" value="ECO:0007669"/>
    <property type="project" value="UniProtKB-SubCell"/>
</dbReference>
<evidence type="ECO:0000256" key="5">
    <source>
        <dbReference type="ARBA" id="ARBA00022857"/>
    </source>
</evidence>
<dbReference type="InterPro" id="IPR051034">
    <property type="entry name" value="Mito_Enoyl-ACP_Reductase"/>
</dbReference>
<evidence type="ECO:0000256" key="7">
    <source>
        <dbReference type="ARBA" id="ARBA00023002"/>
    </source>
</evidence>
<evidence type="ECO:0000313" key="15">
    <source>
        <dbReference type="Proteomes" id="UP000298138"/>
    </source>
</evidence>
<dbReference type="SUPFAM" id="SSF51735">
    <property type="entry name" value="NAD(P)-binding Rossmann-fold domains"/>
    <property type="match status" value="1"/>
</dbReference>
<keyword evidence="6" id="KW-0809">Transit peptide</keyword>
<evidence type="ECO:0000313" key="14">
    <source>
        <dbReference type="EMBL" id="TGZ82061.1"/>
    </source>
</evidence>
<dbReference type="EC" id="1.3.1.104" evidence="11"/>
<dbReference type="STRING" id="341454.A0A4S2MZA4"/>
<dbReference type="InterPro" id="IPR020843">
    <property type="entry name" value="ER"/>
</dbReference>
<accession>A0A4S2MZA4</accession>
<dbReference type="InterPro" id="IPR013149">
    <property type="entry name" value="ADH-like_C"/>
</dbReference>
<name>A0A4S2MZA4_9PEZI</name>
<evidence type="ECO:0000256" key="3">
    <source>
        <dbReference type="ARBA" id="ARBA00022516"/>
    </source>
</evidence>
<proteinExistence type="inferred from homology"/>
<evidence type="ECO:0000256" key="1">
    <source>
        <dbReference type="ARBA" id="ARBA00004173"/>
    </source>
</evidence>
<dbReference type="SMART" id="SM00829">
    <property type="entry name" value="PKS_ER"/>
    <property type="match status" value="1"/>
</dbReference>
<evidence type="ECO:0000256" key="12">
    <source>
        <dbReference type="ARBA" id="ARBA00048843"/>
    </source>
</evidence>
<feature type="domain" description="Enoyl reductase (ER)" evidence="13">
    <location>
        <begin position="48"/>
        <end position="385"/>
    </location>
</feature>
<dbReference type="PANTHER" id="PTHR43981">
    <property type="entry name" value="ENOYL-[ACYL-CARRIER-PROTEIN] REDUCTASE, MITOCHONDRIAL"/>
    <property type="match status" value="1"/>
</dbReference>
<evidence type="ECO:0000256" key="2">
    <source>
        <dbReference type="ARBA" id="ARBA00010371"/>
    </source>
</evidence>
<keyword evidence="4" id="KW-0276">Fatty acid metabolism</keyword>
<evidence type="ECO:0000256" key="6">
    <source>
        <dbReference type="ARBA" id="ARBA00022946"/>
    </source>
</evidence>
<dbReference type="GO" id="GO:0006633">
    <property type="term" value="P:fatty acid biosynthetic process"/>
    <property type="evidence" value="ECO:0007669"/>
    <property type="project" value="UniProtKB-KW"/>
</dbReference>
<comment type="catalytic activity">
    <reaction evidence="12">
        <text>a 2,3-saturated acyl-[ACP] + NADP(+) = a (2E)-enoyl-[ACP] + NADPH + H(+)</text>
        <dbReference type="Rhea" id="RHEA:22564"/>
        <dbReference type="Rhea" id="RHEA-COMP:9925"/>
        <dbReference type="Rhea" id="RHEA-COMP:9926"/>
        <dbReference type="ChEBI" id="CHEBI:15378"/>
        <dbReference type="ChEBI" id="CHEBI:57783"/>
        <dbReference type="ChEBI" id="CHEBI:58349"/>
        <dbReference type="ChEBI" id="CHEBI:78784"/>
        <dbReference type="ChEBI" id="CHEBI:78785"/>
        <dbReference type="EC" id="1.3.1.104"/>
    </reaction>
</comment>
<dbReference type="InParanoid" id="A0A4S2MZA4"/>
<dbReference type="Pfam" id="PF08240">
    <property type="entry name" value="ADH_N"/>
    <property type="match status" value="1"/>
</dbReference>
<protein>
    <recommendedName>
        <fullName evidence="11">enoyl-[acyl-carrier-protein] reductase</fullName>
        <ecNumber evidence="11">1.3.1.104</ecNumber>
    </recommendedName>
</protein>
<evidence type="ECO:0000256" key="10">
    <source>
        <dbReference type="ARBA" id="ARBA00023160"/>
    </source>
</evidence>
<evidence type="ECO:0000256" key="9">
    <source>
        <dbReference type="ARBA" id="ARBA00023128"/>
    </source>
</evidence>
<keyword evidence="8" id="KW-0443">Lipid metabolism</keyword>
<comment type="subcellular location">
    <subcellularLocation>
        <location evidence="1">Mitochondrion</location>
    </subcellularLocation>
</comment>
<dbReference type="CDD" id="cd08290">
    <property type="entry name" value="ETR"/>
    <property type="match status" value="1"/>
</dbReference>
<dbReference type="OrthoDB" id="7482721at2759"/>
<evidence type="ECO:0000259" key="13">
    <source>
        <dbReference type="SMART" id="SM00829"/>
    </source>
</evidence>
<keyword evidence="7" id="KW-0560">Oxidoreductase</keyword>
<keyword evidence="5" id="KW-0521">NADP</keyword>
<dbReference type="InterPro" id="IPR036291">
    <property type="entry name" value="NAD(P)-bd_dom_sf"/>
</dbReference>
<dbReference type="Proteomes" id="UP000298138">
    <property type="component" value="Unassembled WGS sequence"/>
</dbReference>
<comment type="similarity">
    <text evidence="2">Belongs to the zinc-containing alcohol dehydrogenase family. Quinone oxidoreductase subfamily.</text>
</comment>
<keyword evidence="9" id="KW-0496">Mitochondrion</keyword>
<keyword evidence="3" id="KW-0444">Lipid biosynthesis</keyword>
<dbReference type="Gene3D" id="3.40.50.720">
    <property type="entry name" value="NAD(P)-binding Rossmann-like Domain"/>
    <property type="match status" value="1"/>
</dbReference>
<dbReference type="SUPFAM" id="SSF50129">
    <property type="entry name" value="GroES-like"/>
    <property type="match status" value="1"/>
</dbReference>
<dbReference type="Gene3D" id="3.90.180.10">
    <property type="entry name" value="Medium-chain alcohol dehydrogenases, catalytic domain"/>
    <property type="match status" value="1"/>
</dbReference>
<dbReference type="Pfam" id="PF00107">
    <property type="entry name" value="ADH_zinc_N"/>
    <property type="match status" value="1"/>
</dbReference>
<evidence type="ECO:0000256" key="11">
    <source>
        <dbReference type="ARBA" id="ARBA00038963"/>
    </source>
</evidence>
<keyword evidence="10" id="KW-0275">Fatty acid biosynthesis</keyword>
<dbReference type="GO" id="GO:0141148">
    <property type="term" value="F:enoyl-[acyl-carrier-protein] reductase (NADPH) activity"/>
    <property type="evidence" value="ECO:0007669"/>
    <property type="project" value="UniProtKB-EC"/>
</dbReference>
<dbReference type="InterPro" id="IPR011032">
    <property type="entry name" value="GroES-like_sf"/>
</dbReference>
<evidence type="ECO:0000256" key="8">
    <source>
        <dbReference type="ARBA" id="ARBA00023098"/>
    </source>
</evidence>
<dbReference type="EMBL" id="ML220116">
    <property type="protein sequence ID" value="TGZ82061.1"/>
    <property type="molecule type" value="Genomic_DNA"/>
</dbReference>
<keyword evidence="15" id="KW-1185">Reference proteome</keyword>
<dbReference type="PANTHER" id="PTHR43981:SF2">
    <property type="entry name" value="ENOYL-[ACYL-CARRIER-PROTEIN] REDUCTASE, MITOCHONDRIAL"/>
    <property type="match status" value="1"/>
</dbReference>
<reference evidence="14 15" key="1">
    <citation type="submission" date="2019-04" db="EMBL/GenBank/DDBJ databases">
        <title>Comparative genomics and transcriptomics to analyze fruiting body development in filamentous ascomycetes.</title>
        <authorList>
            <consortium name="DOE Joint Genome Institute"/>
            <person name="Lutkenhaus R."/>
            <person name="Traeger S."/>
            <person name="Breuer J."/>
            <person name="Kuo A."/>
            <person name="Lipzen A."/>
            <person name="Pangilinan J."/>
            <person name="Dilworth D."/>
            <person name="Sandor L."/>
            <person name="Poggeler S."/>
            <person name="Barry K."/>
            <person name="Grigoriev I.V."/>
            <person name="Nowrousian M."/>
        </authorList>
    </citation>
    <scope>NUCLEOTIDE SEQUENCE [LARGE SCALE GENOMIC DNA]</scope>
    <source>
        <strain evidence="14 15">CBS 389.68</strain>
    </source>
</reference>
<dbReference type="FunFam" id="3.40.50.720:FF:000112">
    <property type="entry name" value="Enoyl-[acyl-carrier-protein] reductase 1, mitochondrial"/>
    <property type="match status" value="1"/>
</dbReference>
<dbReference type="InterPro" id="IPR013154">
    <property type="entry name" value="ADH-like_N"/>
</dbReference>
<sequence>MSFRLRTLSALRSSLPRYTTIPSCTRYSSTFGYTQAKALVYSQYGPPSDVLKLHSHSISPAYGDEVTIRFLASPINPADINQIEGVYPTRPPLTTALGTTEPSAVPGNEALVEVQSVGANVKNFKKGDRALMRHSAFGTWRTHASATEKNLTKIDDSKFSKITDIQAATVSVNPCTAYRMLKDFVKLEKGDWFIQNGANSGVGRAAIQLARIWGLKSVNIVRSRPNLDELKEDLTSLGADLIVTEEELGRELKSKVKELTGGKGIRLALNCVGGRATTDMIRQLADEAHVVTYGGMARQPVIVPASQYIFKDLHTHGFWVSRWSDQNPEGKREMLEDIFNMMLKGEFKEVPVEKNIWTPETKEKELKEAVDRSVKGFGGKKQVFVFEGTE</sequence>
<dbReference type="AlphaFoldDB" id="A0A4S2MZA4"/>
<dbReference type="FunCoup" id="A0A4S2MZA4">
    <property type="interactions" value="680"/>
</dbReference>
<evidence type="ECO:0000256" key="4">
    <source>
        <dbReference type="ARBA" id="ARBA00022832"/>
    </source>
</evidence>
<organism evidence="14 15">
    <name type="scientific">Ascodesmis nigricans</name>
    <dbReference type="NCBI Taxonomy" id="341454"/>
    <lineage>
        <taxon>Eukaryota</taxon>
        <taxon>Fungi</taxon>
        <taxon>Dikarya</taxon>
        <taxon>Ascomycota</taxon>
        <taxon>Pezizomycotina</taxon>
        <taxon>Pezizomycetes</taxon>
        <taxon>Pezizales</taxon>
        <taxon>Ascodesmidaceae</taxon>
        <taxon>Ascodesmis</taxon>
    </lineage>
</organism>
<gene>
    <name evidence="14" type="ORF">EX30DRAFT_339962</name>
</gene>